<sequence>MGLGAFFDRHLRLTRSLAMTLSVTMAWTPFAVAWADPMQAAGSEGQQTGQQILGAFQFPVDAGGGTMTLNPGTTQESSINVSTLFPDANNANSVAANLTSLYGNNPGTIAAGLNAQTILNGEPSATGEAYRTLVNNAHQSHPDLQNDPLWKAGDQVFADFTPWAASFSDCTITTTQTTATQPVHIPDYQLCLRQPAVPQNCTATHEVKVEPLLSYVSGNGGLSSCGPGCMDLYVGVVGDNYWSAGCAVFSWQVTYNVLHPEAIVSATLEDVEFDDHARVYYGGSLIYTGSTGWGGSCELSNSWVDHPNKDVSYAFNSTGNKVFRQDTMVGGNGEGYSRIRLRYDLSKLMTQDEWSWSGPNCQNLASAITDGICQAGSQLICTNDPANASGCYVDPVSQVMICESDLAKAPVAESAGIRNTCMSITAAGQCDLNSTGQCWTDSAGTHCLSPPDAGTPSTACADLENQGCAFIKSQCLDTLASGTCWDSVDTYDCGQQAGIPGIQSRTQQQCSGPIRCMGEDCMTVNRTQSQDFTQALALLNTAQQMAMDLSCDYANAELQQKDPSSCEVFKGEDASCKMVGGVVTLVDCCKTPAGSMGLSQYIDLILATSQLDNAVMRMDATSAVRGVWETLRTPFSVAGDAWNSFQADFASTVNDLVGTDMLSTTDIASQGLLDSLKGELMKTVAEWIGSTFGEAAGNALFSAGGQVAFDSLGNLTPAAQSGGVQLGGGAAFAGTMLSTLMAAYTAVMIAIMIIQIVWSCEIPEYELAAKKQLKVCKDLGTYCDSKDPITGLCLIRKESYCCYNTPLARILNEQIKPQLGMGFGTAEAPECTGIKVEDLDKVDWNQVNLDEWLGLLAQTHHLPTAENAASMLNLDQLTGTGSRLNPQRYGAATGNRQDTLTRTQGRMTELDVPTVKRQSELEGWGMGPQ</sequence>
<proteinExistence type="predicted"/>
<dbReference type="eggNOG" id="ENOG502Z9Z1">
    <property type="taxonomic scope" value="Bacteria"/>
</dbReference>
<dbReference type="Proteomes" id="UP000005090">
    <property type="component" value="Chromosome"/>
</dbReference>
<feature type="signal peptide" evidence="1">
    <location>
        <begin position="1"/>
        <end position="35"/>
    </location>
</feature>
<dbReference type="STRING" id="686340.Metal_0621"/>
<dbReference type="EMBL" id="CM001475">
    <property type="protein sequence ID" value="EIC28466.1"/>
    <property type="molecule type" value="Genomic_DNA"/>
</dbReference>
<evidence type="ECO:0000313" key="3">
    <source>
        <dbReference type="Proteomes" id="UP000005090"/>
    </source>
</evidence>
<gene>
    <name evidence="2" type="ORF">Metal_0621</name>
</gene>
<keyword evidence="1" id="KW-0732">Signal</keyword>
<protein>
    <submittedName>
        <fullName evidence="2">Mating pair stabilization protein TraN</fullName>
    </submittedName>
</protein>
<dbReference type="NCBIfam" id="NF011458">
    <property type="entry name" value="PRK14876.1"/>
    <property type="match status" value="1"/>
</dbReference>
<reference evidence="2 3" key="1">
    <citation type="journal article" date="2013" name="Genome Announc.">
        <title>Genome Sequence of the Obligate Gammaproteobacterial Methanotroph Methylomicrobium album Strain BG8.</title>
        <authorList>
            <person name="Kits K.D."/>
            <person name="Kalyuzhnaya M.G."/>
            <person name="Klotz M.G."/>
            <person name="Jetten M.S."/>
            <person name="Op den Camp H.J."/>
            <person name="Vuilleumier S."/>
            <person name="Bringel F."/>
            <person name="Dispirito A.A."/>
            <person name="Murrell J.C."/>
            <person name="Bruce D."/>
            <person name="Cheng J.F."/>
            <person name="Copeland A."/>
            <person name="Goodwin L."/>
            <person name="Hauser L."/>
            <person name="Lajus A."/>
            <person name="Land M.L."/>
            <person name="Lapidus A."/>
            <person name="Lucas S."/>
            <person name="Medigue C."/>
            <person name="Pitluck S."/>
            <person name="Woyke T."/>
            <person name="Zeytun A."/>
            <person name="Stein L.Y."/>
        </authorList>
    </citation>
    <scope>NUCLEOTIDE SEQUENCE [LARGE SCALE GENOMIC DNA]</scope>
    <source>
        <strain evidence="2 3">BG8</strain>
    </source>
</reference>
<accession>H8GPK4</accession>
<keyword evidence="3" id="KW-1185">Reference proteome</keyword>
<organism evidence="2 3">
    <name type="scientific">Methylomicrobium album BG8</name>
    <dbReference type="NCBI Taxonomy" id="686340"/>
    <lineage>
        <taxon>Bacteria</taxon>
        <taxon>Pseudomonadati</taxon>
        <taxon>Pseudomonadota</taxon>
        <taxon>Gammaproteobacteria</taxon>
        <taxon>Methylococcales</taxon>
        <taxon>Methylococcaceae</taxon>
        <taxon>Methylomicrobium</taxon>
    </lineage>
</organism>
<dbReference type="Pfam" id="PF06986">
    <property type="entry name" value="F_T4SS_TraN"/>
    <property type="match status" value="2"/>
</dbReference>
<dbReference type="InterPro" id="IPR014121">
    <property type="entry name" value="TraN_Ftype"/>
</dbReference>
<name>H8GPK4_METAL</name>
<evidence type="ECO:0000313" key="2">
    <source>
        <dbReference type="EMBL" id="EIC28466.1"/>
    </source>
</evidence>
<dbReference type="AlphaFoldDB" id="H8GPK4"/>
<evidence type="ECO:0000256" key="1">
    <source>
        <dbReference type="SAM" id="SignalP"/>
    </source>
</evidence>
<dbReference type="HOGENOM" id="CLU_009269_0_0_6"/>
<feature type="chain" id="PRO_5003612897" evidence="1">
    <location>
        <begin position="36"/>
        <end position="929"/>
    </location>
</feature>